<feature type="transmembrane region" description="Helical" evidence="5">
    <location>
        <begin position="56"/>
        <end position="74"/>
    </location>
</feature>
<dbReference type="Proteomes" id="UP000250043">
    <property type="component" value="Unassembled WGS sequence"/>
</dbReference>
<feature type="transmembrane region" description="Helical" evidence="5">
    <location>
        <begin position="94"/>
        <end position="113"/>
    </location>
</feature>
<keyword evidence="3 5" id="KW-1133">Transmembrane helix</keyword>
<proteinExistence type="predicted"/>
<evidence type="ECO:0000256" key="1">
    <source>
        <dbReference type="ARBA" id="ARBA00004141"/>
    </source>
</evidence>
<dbReference type="EMBL" id="KV722332">
    <property type="protein sequence ID" value="OCH96123.1"/>
    <property type="molecule type" value="Genomic_DNA"/>
</dbReference>
<feature type="transmembrane region" description="Helical" evidence="5">
    <location>
        <begin position="31"/>
        <end position="49"/>
    </location>
</feature>
<keyword evidence="4 5" id="KW-0472">Membrane</keyword>
<dbReference type="PANTHER" id="PTHR31465">
    <property type="entry name" value="PROTEIN RTA1-RELATED"/>
    <property type="match status" value="1"/>
</dbReference>
<feature type="transmembrane region" description="Helical" evidence="5">
    <location>
        <begin position="168"/>
        <end position="191"/>
    </location>
</feature>
<reference evidence="6 7" key="1">
    <citation type="submission" date="2016-07" db="EMBL/GenBank/DDBJ databases">
        <title>Draft genome of the white-rot fungus Obba rivulosa 3A-2.</title>
        <authorList>
            <consortium name="DOE Joint Genome Institute"/>
            <person name="Miettinen O."/>
            <person name="Riley R."/>
            <person name="Acob R."/>
            <person name="Barry K."/>
            <person name="Cullen D."/>
            <person name="De Vries R."/>
            <person name="Hainaut M."/>
            <person name="Hatakka A."/>
            <person name="Henrissat B."/>
            <person name="Hilden K."/>
            <person name="Kuo R."/>
            <person name="Labutti K."/>
            <person name="Lipzen A."/>
            <person name="Makela M.R."/>
            <person name="Sandor L."/>
            <person name="Spatafora J.W."/>
            <person name="Grigoriev I.V."/>
            <person name="Hibbett D.S."/>
        </authorList>
    </citation>
    <scope>NUCLEOTIDE SEQUENCE [LARGE SCALE GENOMIC DNA]</scope>
    <source>
        <strain evidence="6 7">3A-2</strain>
    </source>
</reference>
<accession>A0A8E2DUY9</accession>
<dbReference type="InterPro" id="IPR007568">
    <property type="entry name" value="RTA1"/>
</dbReference>
<gene>
    <name evidence="6" type="ORF">OBBRIDRAFT_830354</name>
</gene>
<dbReference type="AlphaFoldDB" id="A0A8E2DUY9"/>
<feature type="transmembrane region" description="Helical" evidence="5">
    <location>
        <begin position="217"/>
        <end position="235"/>
    </location>
</feature>
<comment type="subcellular location">
    <subcellularLocation>
        <location evidence="1">Membrane</location>
        <topology evidence="1">Multi-pass membrane protein</topology>
    </subcellularLocation>
</comment>
<evidence type="ECO:0000256" key="4">
    <source>
        <dbReference type="ARBA" id="ARBA00023136"/>
    </source>
</evidence>
<dbReference type="PANTHER" id="PTHR31465:SF9">
    <property type="entry name" value="SPHINGOID LONG-CHAIN BASE TRANSPORTER RSB1"/>
    <property type="match status" value="1"/>
</dbReference>
<dbReference type="OrthoDB" id="3358017at2759"/>
<name>A0A8E2DUY9_9APHY</name>
<keyword evidence="2 5" id="KW-0812">Transmembrane</keyword>
<feature type="transmembrane region" description="Helical" evidence="5">
    <location>
        <begin position="255"/>
        <end position="273"/>
    </location>
</feature>
<evidence type="ECO:0000313" key="7">
    <source>
        <dbReference type="Proteomes" id="UP000250043"/>
    </source>
</evidence>
<sequence>MNSTSSPTPSFTVDAHGHIISPFYGYTPTESVCLLFVVLFGITAAIHLVESVLFRTWFLLPTICLAAFGEILGWAGRLWSSFSPLNNTPYTMQIAVTIIAPTPFVAAIFILFSRIVQRLGPAYSRLSPRLYSRIFFTADFVCLLVQAVGGGIAATANTNSGANLGGNIMLAGIVLQMVSLSIFTVCAAEFLHRFARDRPFRRAEGVPQRYMDSRLRLLSYGLTASTVLLFVRAIYRTVELADGWNGRIIQTQVYFTVFDGTMVVLAMFIMNVTHPGLLLQPLASKAGEFMDKTPYSFSQSATQENLGLLPPA</sequence>
<organism evidence="6 7">
    <name type="scientific">Obba rivulosa</name>
    <dbReference type="NCBI Taxonomy" id="1052685"/>
    <lineage>
        <taxon>Eukaryota</taxon>
        <taxon>Fungi</taxon>
        <taxon>Dikarya</taxon>
        <taxon>Basidiomycota</taxon>
        <taxon>Agaricomycotina</taxon>
        <taxon>Agaricomycetes</taxon>
        <taxon>Polyporales</taxon>
        <taxon>Gelatoporiaceae</taxon>
        <taxon>Obba</taxon>
    </lineage>
</organism>
<evidence type="ECO:0000256" key="5">
    <source>
        <dbReference type="SAM" id="Phobius"/>
    </source>
</evidence>
<feature type="transmembrane region" description="Helical" evidence="5">
    <location>
        <begin position="134"/>
        <end position="156"/>
    </location>
</feature>
<dbReference type="GO" id="GO:0000324">
    <property type="term" value="C:fungal-type vacuole"/>
    <property type="evidence" value="ECO:0007669"/>
    <property type="project" value="TreeGrafter"/>
</dbReference>
<dbReference type="Pfam" id="PF04479">
    <property type="entry name" value="RTA1"/>
    <property type="match status" value="1"/>
</dbReference>
<evidence type="ECO:0000256" key="3">
    <source>
        <dbReference type="ARBA" id="ARBA00022989"/>
    </source>
</evidence>
<evidence type="ECO:0000256" key="2">
    <source>
        <dbReference type="ARBA" id="ARBA00022692"/>
    </source>
</evidence>
<dbReference type="GO" id="GO:0005886">
    <property type="term" value="C:plasma membrane"/>
    <property type="evidence" value="ECO:0007669"/>
    <property type="project" value="TreeGrafter"/>
</dbReference>
<evidence type="ECO:0000313" key="6">
    <source>
        <dbReference type="EMBL" id="OCH96123.1"/>
    </source>
</evidence>
<keyword evidence="7" id="KW-1185">Reference proteome</keyword>
<protein>
    <submittedName>
        <fullName evidence="6">RTA1-domain-containing protein</fullName>
    </submittedName>
</protein>